<evidence type="ECO:0008006" key="3">
    <source>
        <dbReference type="Google" id="ProtNLM"/>
    </source>
</evidence>
<dbReference type="Proteomes" id="UP000269265">
    <property type="component" value="Unassembled WGS sequence"/>
</dbReference>
<name>A0A3R8YNB1_9BURK</name>
<keyword evidence="2" id="KW-1185">Reference proteome</keyword>
<dbReference type="OrthoDB" id="8756632at2"/>
<sequence length="211" mass="22711">MTAAYDLFIKELQADGRERLEGFSTGSFARLTPDERTKVRQALVGLVAQHDMRAPLPLAVLSPEPDTVALLEPLAPAAATAAQATDFELQVLAALALLTGKPLVLDALEGVFTKATDNWKRGIAMDGLRWAQPASDASPRLARLVRSMDDEDLRADAADTLLQRHGWYLTDAATQAEALQLLRALVDGDAAQRDGALVKVLKAPIKPLARP</sequence>
<dbReference type="RefSeq" id="WP_125243263.1">
    <property type="nucleotide sequence ID" value="NZ_RSED01000007.1"/>
</dbReference>
<evidence type="ECO:0000313" key="1">
    <source>
        <dbReference type="EMBL" id="RRS04355.1"/>
    </source>
</evidence>
<proteinExistence type="predicted"/>
<dbReference type="EMBL" id="RSED01000007">
    <property type="protein sequence ID" value="RRS04355.1"/>
    <property type="molecule type" value="Genomic_DNA"/>
</dbReference>
<organism evidence="1 2">
    <name type="scientific">Aquabacterium soli</name>
    <dbReference type="NCBI Taxonomy" id="2493092"/>
    <lineage>
        <taxon>Bacteria</taxon>
        <taxon>Pseudomonadati</taxon>
        <taxon>Pseudomonadota</taxon>
        <taxon>Betaproteobacteria</taxon>
        <taxon>Burkholderiales</taxon>
        <taxon>Aquabacterium</taxon>
    </lineage>
</organism>
<accession>A0A3R8YNB1</accession>
<reference evidence="1 2" key="1">
    <citation type="submission" date="2018-12" db="EMBL/GenBank/DDBJ databases">
        <title>The whole draft genome of Aquabacterium sp. SJQ9.</title>
        <authorList>
            <person name="Sun L."/>
            <person name="Gao X."/>
            <person name="Chen W."/>
            <person name="Huang K."/>
        </authorList>
    </citation>
    <scope>NUCLEOTIDE SEQUENCE [LARGE SCALE GENOMIC DNA]</scope>
    <source>
        <strain evidence="1 2">SJQ9</strain>
    </source>
</reference>
<evidence type="ECO:0000313" key="2">
    <source>
        <dbReference type="Proteomes" id="UP000269265"/>
    </source>
</evidence>
<gene>
    <name evidence="1" type="ORF">EIP75_10705</name>
</gene>
<comment type="caution">
    <text evidence="1">The sequence shown here is derived from an EMBL/GenBank/DDBJ whole genome shotgun (WGS) entry which is preliminary data.</text>
</comment>
<dbReference type="AlphaFoldDB" id="A0A3R8YNB1"/>
<protein>
    <recommendedName>
        <fullName evidence="3">DNA alkylation repair protein</fullName>
    </recommendedName>
</protein>